<comment type="similarity">
    <text evidence="1">Belongs to the short-chain dehydrogenases/reductases (SDR) family.</text>
</comment>
<evidence type="ECO:0000256" key="1">
    <source>
        <dbReference type="ARBA" id="ARBA00006484"/>
    </source>
</evidence>
<dbReference type="InterPro" id="IPR002347">
    <property type="entry name" value="SDR_fam"/>
</dbReference>
<dbReference type="PRINTS" id="PR00080">
    <property type="entry name" value="SDRFAMILY"/>
</dbReference>
<feature type="compositionally biased region" description="Basic and acidic residues" evidence="3">
    <location>
        <begin position="25"/>
        <end position="52"/>
    </location>
</feature>
<proteinExistence type="inferred from homology"/>
<dbReference type="EMBL" id="SZWF01000004">
    <property type="protein sequence ID" value="KAA9394859.1"/>
    <property type="molecule type" value="Genomic_DNA"/>
</dbReference>
<sequence length="308" mass="33069">MNSRQDEHQERTDQLVFQNPVTRYEAIEPPKQDQPEPGLDKDLEPKTDRGEFSYRGTGRLNGRKALITGADSGIGAAVAIAFAREGADVALNYLPAEQEDAEWVRDAVKDTDSKVVLLPADLSDHDAAAQLVEQAVEQLGGLDILVNNAGRQIAVEDGLEALTDEQLEDTYNVNVFAMFRVTRAALKHMPAGSSIINSTSIQAYKPSPPLLDYASTKAAINNFSKGLAEQLAPQGIRVNAVAPGPFWTPLQVSDGQPKDKLPNFGQDTGLGRAGQPTEIAPAYVFLASAESSYVIGETLNVNGGMPTP</sequence>
<dbReference type="RefSeq" id="WP_158033170.1">
    <property type="nucleotide sequence ID" value="NZ_ML708613.1"/>
</dbReference>
<dbReference type="PRINTS" id="PR00081">
    <property type="entry name" value="GDHRDH"/>
</dbReference>
<feature type="compositionally biased region" description="Basic and acidic residues" evidence="3">
    <location>
        <begin position="1"/>
        <end position="13"/>
    </location>
</feature>
<comment type="caution">
    <text evidence="4">The sequence shown here is derived from an EMBL/GenBank/DDBJ whole genome shotgun (WGS) entry which is preliminary data.</text>
</comment>
<reference evidence="4 5" key="1">
    <citation type="submission" date="2019-05" db="EMBL/GenBank/DDBJ databases">
        <title>Kocuria coralli sp. nov., a novel actinobacterium isolated from coral reef seawater.</title>
        <authorList>
            <person name="Li J."/>
        </authorList>
    </citation>
    <scope>NUCLEOTIDE SEQUENCE [LARGE SCALE GENOMIC DNA]</scope>
    <source>
        <strain evidence="4 5">SCSIO 13007</strain>
    </source>
</reference>
<keyword evidence="2" id="KW-0560">Oxidoreductase</keyword>
<dbReference type="GO" id="GO:0016614">
    <property type="term" value="F:oxidoreductase activity, acting on CH-OH group of donors"/>
    <property type="evidence" value="ECO:0007669"/>
    <property type="project" value="UniProtKB-ARBA"/>
</dbReference>
<keyword evidence="5" id="KW-1185">Reference proteome</keyword>
<dbReference type="Pfam" id="PF13561">
    <property type="entry name" value="adh_short_C2"/>
    <property type="match status" value="1"/>
</dbReference>
<dbReference type="OrthoDB" id="9809287at2"/>
<evidence type="ECO:0000313" key="4">
    <source>
        <dbReference type="EMBL" id="KAA9394859.1"/>
    </source>
</evidence>
<feature type="region of interest" description="Disordered" evidence="3">
    <location>
        <begin position="1"/>
        <end position="55"/>
    </location>
</feature>
<dbReference type="Proteomes" id="UP000325957">
    <property type="component" value="Unassembled WGS sequence"/>
</dbReference>
<dbReference type="FunFam" id="3.40.50.720:FF:000097">
    <property type="entry name" value="SDR family oxidoreductase"/>
    <property type="match status" value="1"/>
</dbReference>
<dbReference type="InterPro" id="IPR020904">
    <property type="entry name" value="Sc_DH/Rdtase_CS"/>
</dbReference>
<dbReference type="SUPFAM" id="SSF51735">
    <property type="entry name" value="NAD(P)-binding Rossmann-fold domains"/>
    <property type="match status" value="1"/>
</dbReference>
<dbReference type="AlphaFoldDB" id="A0A5J5KYZ2"/>
<protein>
    <submittedName>
        <fullName evidence="4">SDR family oxidoreductase</fullName>
    </submittedName>
</protein>
<dbReference type="InterPro" id="IPR036291">
    <property type="entry name" value="NAD(P)-bd_dom_sf"/>
</dbReference>
<evidence type="ECO:0000313" key="5">
    <source>
        <dbReference type="Proteomes" id="UP000325957"/>
    </source>
</evidence>
<feature type="region of interest" description="Disordered" evidence="3">
    <location>
        <begin position="251"/>
        <end position="272"/>
    </location>
</feature>
<evidence type="ECO:0000256" key="2">
    <source>
        <dbReference type="ARBA" id="ARBA00023002"/>
    </source>
</evidence>
<gene>
    <name evidence="4" type="ORF">FCK90_04835</name>
</gene>
<accession>A0A5J5KYZ2</accession>
<name>A0A5J5KYZ2_9MICC</name>
<dbReference type="PROSITE" id="PS00061">
    <property type="entry name" value="ADH_SHORT"/>
    <property type="match status" value="1"/>
</dbReference>
<dbReference type="PANTHER" id="PTHR48107:SF16">
    <property type="entry name" value="NADPH-DEPENDENT ALDEHYDE REDUCTASE 1, CHLOROPLASTIC"/>
    <property type="match status" value="1"/>
</dbReference>
<organism evidence="4 5">
    <name type="scientific">Kocuria coralli</name>
    <dbReference type="NCBI Taxonomy" id="1461025"/>
    <lineage>
        <taxon>Bacteria</taxon>
        <taxon>Bacillati</taxon>
        <taxon>Actinomycetota</taxon>
        <taxon>Actinomycetes</taxon>
        <taxon>Micrococcales</taxon>
        <taxon>Micrococcaceae</taxon>
        <taxon>Kocuria</taxon>
    </lineage>
</organism>
<dbReference type="PANTHER" id="PTHR48107">
    <property type="entry name" value="NADPH-DEPENDENT ALDEHYDE REDUCTASE-LIKE PROTEIN, CHLOROPLASTIC-RELATED"/>
    <property type="match status" value="1"/>
</dbReference>
<dbReference type="Gene3D" id="3.40.50.720">
    <property type="entry name" value="NAD(P)-binding Rossmann-like Domain"/>
    <property type="match status" value="1"/>
</dbReference>
<evidence type="ECO:0000256" key="3">
    <source>
        <dbReference type="SAM" id="MobiDB-lite"/>
    </source>
</evidence>